<sequence length="73" mass="8441">MDFVLRIFVAIYMAVHFSNVKLLILVRWGVFRRKVSGLVQVVFMLCSTRKGHLCVAAGHLVNHFKRIVRSSIR</sequence>
<reference evidence="2" key="1">
    <citation type="journal article" date="2023" name="bioRxiv">
        <title>Improved chromosome-level genome assembly for marigold (Tagetes erecta).</title>
        <authorList>
            <person name="Jiang F."/>
            <person name="Yuan L."/>
            <person name="Wang S."/>
            <person name="Wang H."/>
            <person name="Xu D."/>
            <person name="Wang A."/>
            <person name="Fan W."/>
        </authorList>
    </citation>
    <scope>NUCLEOTIDE SEQUENCE</scope>
    <source>
        <strain evidence="2">WSJ</strain>
        <tissue evidence="2">Leaf</tissue>
    </source>
</reference>
<keyword evidence="3" id="KW-1185">Reference proteome</keyword>
<dbReference type="EMBL" id="JAUHHV010000003">
    <property type="protein sequence ID" value="KAK1430952.1"/>
    <property type="molecule type" value="Genomic_DNA"/>
</dbReference>
<proteinExistence type="predicted"/>
<comment type="caution">
    <text evidence="2">The sequence shown here is derived from an EMBL/GenBank/DDBJ whole genome shotgun (WGS) entry which is preliminary data.</text>
</comment>
<dbReference type="AlphaFoldDB" id="A0AAD8P3R9"/>
<keyword evidence="1" id="KW-0472">Membrane</keyword>
<name>A0AAD8P3R9_TARER</name>
<evidence type="ECO:0000313" key="3">
    <source>
        <dbReference type="Proteomes" id="UP001229421"/>
    </source>
</evidence>
<evidence type="ECO:0000313" key="2">
    <source>
        <dbReference type="EMBL" id="KAK1430952.1"/>
    </source>
</evidence>
<gene>
    <name evidence="2" type="ORF">QVD17_14094</name>
</gene>
<accession>A0AAD8P3R9</accession>
<keyword evidence="1" id="KW-0812">Transmembrane</keyword>
<feature type="transmembrane region" description="Helical" evidence="1">
    <location>
        <begin position="6"/>
        <end position="26"/>
    </location>
</feature>
<evidence type="ECO:0000256" key="1">
    <source>
        <dbReference type="SAM" id="Phobius"/>
    </source>
</evidence>
<protein>
    <submittedName>
        <fullName evidence="2">Uncharacterized protein</fullName>
    </submittedName>
</protein>
<keyword evidence="1" id="KW-1133">Transmembrane helix</keyword>
<organism evidence="2 3">
    <name type="scientific">Tagetes erecta</name>
    <name type="common">African marigold</name>
    <dbReference type="NCBI Taxonomy" id="13708"/>
    <lineage>
        <taxon>Eukaryota</taxon>
        <taxon>Viridiplantae</taxon>
        <taxon>Streptophyta</taxon>
        <taxon>Embryophyta</taxon>
        <taxon>Tracheophyta</taxon>
        <taxon>Spermatophyta</taxon>
        <taxon>Magnoliopsida</taxon>
        <taxon>eudicotyledons</taxon>
        <taxon>Gunneridae</taxon>
        <taxon>Pentapetalae</taxon>
        <taxon>asterids</taxon>
        <taxon>campanulids</taxon>
        <taxon>Asterales</taxon>
        <taxon>Asteraceae</taxon>
        <taxon>Asteroideae</taxon>
        <taxon>Heliantheae alliance</taxon>
        <taxon>Tageteae</taxon>
        <taxon>Tagetes</taxon>
    </lineage>
</organism>
<dbReference type="Proteomes" id="UP001229421">
    <property type="component" value="Unassembled WGS sequence"/>
</dbReference>